<comment type="caution">
    <text evidence="2">The sequence shown here is derived from an EMBL/GenBank/DDBJ whole genome shotgun (WGS) entry which is preliminary data.</text>
</comment>
<feature type="domain" description="PPM-type phosphatase" evidence="1">
    <location>
        <begin position="13"/>
        <end position="254"/>
    </location>
</feature>
<organism evidence="2 3">
    <name type="scientific">Paracidovorax wautersii</name>
    <dbReference type="NCBI Taxonomy" id="1177982"/>
    <lineage>
        <taxon>Bacteria</taxon>
        <taxon>Pseudomonadati</taxon>
        <taxon>Pseudomonadota</taxon>
        <taxon>Betaproteobacteria</taxon>
        <taxon>Burkholderiales</taxon>
        <taxon>Comamonadaceae</taxon>
        <taxon>Paracidovorax</taxon>
    </lineage>
</organism>
<dbReference type="SUPFAM" id="SSF81606">
    <property type="entry name" value="PP2C-like"/>
    <property type="match status" value="1"/>
</dbReference>
<evidence type="ECO:0000313" key="2">
    <source>
        <dbReference type="EMBL" id="MDR6213432.1"/>
    </source>
</evidence>
<dbReference type="CDD" id="cd00143">
    <property type="entry name" value="PP2Cc"/>
    <property type="match status" value="1"/>
</dbReference>
<dbReference type="SMART" id="SM00331">
    <property type="entry name" value="PP2C_SIG"/>
    <property type="match status" value="1"/>
</dbReference>
<proteinExistence type="predicted"/>
<dbReference type="InterPro" id="IPR036457">
    <property type="entry name" value="PPM-type-like_dom_sf"/>
</dbReference>
<evidence type="ECO:0000313" key="3">
    <source>
        <dbReference type="Proteomes" id="UP001267710"/>
    </source>
</evidence>
<dbReference type="PROSITE" id="PS51746">
    <property type="entry name" value="PPM_2"/>
    <property type="match status" value="1"/>
</dbReference>
<protein>
    <submittedName>
        <fullName evidence="2">Serine/threonine protein phosphatase PrpC</fullName>
        <ecNumber evidence="2">3.1.3.16</ecNumber>
    </submittedName>
</protein>
<dbReference type="GO" id="GO:0004722">
    <property type="term" value="F:protein serine/threonine phosphatase activity"/>
    <property type="evidence" value="ECO:0007669"/>
    <property type="project" value="UniProtKB-EC"/>
</dbReference>
<keyword evidence="3" id="KW-1185">Reference proteome</keyword>
<dbReference type="EC" id="3.1.3.16" evidence="2"/>
<evidence type="ECO:0000259" key="1">
    <source>
        <dbReference type="PROSITE" id="PS51746"/>
    </source>
</evidence>
<dbReference type="Proteomes" id="UP001267710">
    <property type="component" value="Unassembled WGS sequence"/>
</dbReference>
<dbReference type="InterPro" id="IPR015655">
    <property type="entry name" value="PP2C"/>
</dbReference>
<name>A0ABU1I888_9BURK</name>
<accession>A0ABU1I888</accession>
<dbReference type="SMART" id="SM00332">
    <property type="entry name" value="PP2Cc"/>
    <property type="match status" value="1"/>
</dbReference>
<dbReference type="EMBL" id="JAVIZX010000001">
    <property type="protein sequence ID" value="MDR6213432.1"/>
    <property type="molecule type" value="Genomic_DNA"/>
</dbReference>
<dbReference type="Pfam" id="PF13672">
    <property type="entry name" value="PP2C_2"/>
    <property type="match status" value="1"/>
</dbReference>
<dbReference type="PANTHER" id="PTHR13832:SF827">
    <property type="entry name" value="PROTEIN PHOSPHATASE 1L"/>
    <property type="match status" value="1"/>
</dbReference>
<dbReference type="RefSeq" id="WP_309826930.1">
    <property type="nucleotide sequence ID" value="NZ_JAVIZX010000001.1"/>
</dbReference>
<dbReference type="InterPro" id="IPR001932">
    <property type="entry name" value="PPM-type_phosphatase-like_dom"/>
</dbReference>
<dbReference type="NCBIfam" id="NF033484">
    <property type="entry name" value="Stp1_PP2C_phos"/>
    <property type="match status" value="1"/>
</dbReference>
<keyword evidence="2" id="KW-0378">Hydrolase</keyword>
<sequence>MVRLTGPSALRYEFCAVTDRGQVRANNEDSVAFHVPARLALLADGMGGYNAGEVAAAMATSLVGDELALWLAQWGEDAALSGVRRALAACIDSANRAILDASLSNAAYAGMGTTLVVAAFHDTHLTLAHIGDSRCYRLRGGVLQQITKDHSWLQEQIDAGFMTPQQAAVSGCRNLVTRALGVDVIAEPDINEFAVRPGDLFILCSDGLTDMVNDEDLASVARMPIALEDKAQQMVSLANALGGRDNVSVVLVQSAAA</sequence>
<gene>
    <name evidence="2" type="ORF">QE399_001121</name>
</gene>
<dbReference type="Gene3D" id="3.60.40.10">
    <property type="entry name" value="PPM-type phosphatase domain"/>
    <property type="match status" value="1"/>
</dbReference>
<reference evidence="2 3" key="1">
    <citation type="submission" date="2023-08" db="EMBL/GenBank/DDBJ databases">
        <title>Functional and genomic diversity of the sorghum phyllosphere microbiome.</title>
        <authorList>
            <person name="Shade A."/>
        </authorList>
    </citation>
    <scope>NUCLEOTIDE SEQUENCE [LARGE SCALE GENOMIC DNA]</scope>
    <source>
        <strain evidence="2 3">SORGH_AS_0335</strain>
    </source>
</reference>
<dbReference type="PANTHER" id="PTHR13832">
    <property type="entry name" value="PROTEIN PHOSPHATASE 2C"/>
    <property type="match status" value="1"/>
</dbReference>